<dbReference type="AlphaFoldDB" id="R4YZF8"/>
<dbReference type="InterPro" id="IPR011251">
    <property type="entry name" value="Luciferase-like_dom"/>
</dbReference>
<keyword evidence="7" id="KW-1185">Reference proteome</keyword>
<dbReference type="RefSeq" id="WP_012227043.1">
    <property type="nucleotide sequence ID" value="NZ_HG422565.1"/>
</dbReference>
<dbReference type="Proteomes" id="UP000018291">
    <property type="component" value="Unassembled WGS sequence"/>
</dbReference>
<dbReference type="InterPro" id="IPR036661">
    <property type="entry name" value="Luciferase-like_sf"/>
</dbReference>
<keyword evidence="1" id="KW-0285">Flavoprotein</keyword>
<dbReference type="SUPFAM" id="SSF51679">
    <property type="entry name" value="Bacterial luciferase-like"/>
    <property type="match status" value="1"/>
</dbReference>
<proteinExistence type="predicted"/>
<evidence type="ECO:0000259" key="5">
    <source>
        <dbReference type="Pfam" id="PF00296"/>
    </source>
</evidence>
<evidence type="ECO:0000313" key="7">
    <source>
        <dbReference type="Proteomes" id="UP000018291"/>
    </source>
</evidence>
<evidence type="ECO:0000256" key="3">
    <source>
        <dbReference type="ARBA" id="ARBA00023002"/>
    </source>
</evidence>
<dbReference type="OrthoDB" id="5723200at2"/>
<dbReference type="Pfam" id="PF00296">
    <property type="entry name" value="Bac_luciferase"/>
    <property type="match status" value="1"/>
</dbReference>
<dbReference type="EMBL" id="CANL01000023">
    <property type="protein sequence ID" value="CCM63833.1"/>
    <property type="molecule type" value="Genomic_DNA"/>
</dbReference>
<feature type="domain" description="Luciferase-like" evidence="5">
    <location>
        <begin position="45"/>
        <end position="301"/>
    </location>
</feature>
<dbReference type="GO" id="GO:0008726">
    <property type="term" value="F:alkanesulfonate monooxygenase activity"/>
    <property type="evidence" value="ECO:0007669"/>
    <property type="project" value="TreeGrafter"/>
</dbReference>
<dbReference type="Gene3D" id="3.20.20.30">
    <property type="entry name" value="Luciferase-like domain"/>
    <property type="match status" value="1"/>
</dbReference>
<dbReference type="eggNOG" id="COG2141">
    <property type="taxonomic scope" value="Bacteria"/>
</dbReference>
<reference evidence="6 7" key="1">
    <citation type="journal article" date="2013" name="ISME J.">
        <title>Metabolic model for the filamentous 'Candidatus Microthrix parvicella' based on genomic and metagenomic analyses.</title>
        <authorList>
            <person name="Jon McIlroy S."/>
            <person name="Kristiansen R."/>
            <person name="Albertsen M."/>
            <person name="Michael Karst S."/>
            <person name="Rossetti S."/>
            <person name="Lund Nielsen J."/>
            <person name="Tandoi V."/>
            <person name="James Seviour R."/>
            <person name="Nielsen P.H."/>
        </authorList>
    </citation>
    <scope>NUCLEOTIDE SEQUENCE [LARGE SCALE GENOMIC DNA]</scope>
    <source>
        <strain evidence="6 7">RN1</strain>
    </source>
</reference>
<dbReference type="GO" id="GO:0046306">
    <property type="term" value="P:alkanesulfonate catabolic process"/>
    <property type="evidence" value="ECO:0007669"/>
    <property type="project" value="TreeGrafter"/>
</dbReference>
<keyword evidence="2" id="KW-0288">FMN</keyword>
<organism evidence="6 7">
    <name type="scientific">Candidatus Neomicrothrix parvicella RN1</name>
    <dbReference type="NCBI Taxonomy" id="1229780"/>
    <lineage>
        <taxon>Bacteria</taxon>
        <taxon>Bacillati</taxon>
        <taxon>Actinomycetota</taxon>
        <taxon>Acidimicrobiia</taxon>
        <taxon>Acidimicrobiales</taxon>
        <taxon>Microthrixaceae</taxon>
        <taxon>Candidatus Neomicrothrix</taxon>
    </lineage>
</organism>
<dbReference type="PANTHER" id="PTHR42847">
    <property type="entry name" value="ALKANESULFONATE MONOOXYGENASE"/>
    <property type="match status" value="1"/>
</dbReference>
<evidence type="ECO:0000313" key="6">
    <source>
        <dbReference type="EMBL" id="CCM63833.1"/>
    </source>
</evidence>
<evidence type="ECO:0000256" key="1">
    <source>
        <dbReference type="ARBA" id="ARBA00022630"/>
    </source>
</evidence>
<evidence type="ECO:0000256" key="4">
    <source>
        <dbReference type="ARBA" id="ARBA00023033"/>
    </source>
</evidence>
<sequence>MASTQPDPGSGDIGAAASAVASSAQRPTMTVGLALPTMATGWDRSTLVNWCDLIDDGPFSSVSCGERMTFHNPEMITTLGAAAGRCDRATIFLNLAVAPWHATALLAKQVATLDVLTDGRVELGLGVGGRREDYDALGAPWAGRHQRLDDQVAELRRWWAGETVLEGAPPLGPPVFQPGGPRLFASASGPKALARAARWADGNSWFDFNLDVDAVLDGARRTADAWTTAGTAVRPKFKVACFASLGHDAAATLASFTAAYLAVFGRRFSSATAEATQLHDDSVLRERIEALAATGAVDEVILVPATTDIGCATSMAELVDAANLTMPAKAVPSDP</sequence>
<name>R4YZF8_9ACTN</name>
<dbReference type="InterPro" id="IPR050172">
    <property type="entry name" value="SsuD_RutA_monooxygenase"/>
</dbReference>
<protein>
    <recommendedName>
        <fullName evidence="5">Luciferase-like domain-containing protein</fullName>
    </recommendedName>
</protein>
<accession>R4YZF8</accession>
<dbReference type="HOGENOM" id="CLU_027853_7_2_11"/>
<comment type="caution">
    <text evidence="6">The sequence shown here is derived from an EMBL/GenBank/DDBJ whole genome shotgun (WGS) entry which is preliminary data.</text>
</comment>
<gene>
    <name evidence="6" type="ORF">BN381_30029</name>
</gene>
<dbReference type="STRING" id="1229780.BN381_30029"/>
<keyword evidence="4" id="KW-0503">Monooxygenase</keyword>
<keyword evidence="3" id="KW-0560">Oxidoreductase</keyword>
<dbReference type="PANTHER" id="PTHR42847:SF4">
    <property type="entry name" value="ALKANESULFONATE MONOOXYGENASE-RELATED"/>
    <property type="match status" value="1"/>
</dbReference>
<evidence type="ECO:0000256" key="2">
    <source>
        <dbReference type="ARBA" id="ARBA00022643"/>
    </source>
</evidence>